<dbReference type="PANTHER" id="PTHR43663:SF1">
    <property type="entry name" value="CHROMATE TRANSPORTER"/>
    <property type="match status" value="1"/>
</dbReference>
<gene>
    <name evidence="8" type="ORF">RZN69_12315</name>
</gene>
<evidence type="ECO:0000256" key="7">
    <source>
        <dbReference type="SAM" id="Phobius"/>
    </source>
</evidence>
<evidence type="ECO:0000313" key="9">
    <source>
        <dbReference type="Proteomes" id="UP001304300"/>
    </source>
</evidence>
<evidence type="ECO:0000256" key="2">
    <source>
        <dbReference type="ARBA" id="ARBA00005262"/>
    </source>
</evidence>
<name>A0AAQ3L8T3_9BACT</name>
<dbReference type="RefSeq" id="WP_317831279.1">
    <property type="nucleotide sequence ID" value="NZ_CP136920.1"/>
</dbReference>
<dbReference type="PANTHER" id="PTHR43663">
    <property type="entry name" value="CHROMATE TRANSPORT PROTEIN-RELATED"/>
    <property type="match status" value="1"/>
</dbReference>
<dbReference type="EMBL" id="CP136920">
    <property type="protein sequence ID" value="WOO39400.1"/>
    <property type="molecule type" value="Genomic_DNA"/>
</dbReference>
<evidence type="ECO:0000256" key="3">
    <source>
        <dbReference type="ARBA" id="ARBA00022475"/>
    </source>
</evidence>
<evidence type="ECO:0000313" key="8">
    <source>
        <dbReference type="EMBL" id="WOO39400.1"/>
    </source>
</evidence>
<keyword evidence="4 7" id="KW-0812">Transmembrane</keyword>
<evidence type="ECO:0000256" key="6">
    <source>
        <dbReference type="ARBA" id="ARBA00023136"/>
    </source>
</evidence>
<evidence type="ECO:0000256" key="1">
    <source>
        <dbReference type="ARBA" id="ARBA00004651"/>
    </source>
</evidence>
<comment type="similarity">
    <text evidence="2">Belongs to the chromate ion transporter (CHR) (TC 2.A.51) family.</text>
</comment>
<keyword evidence="5 7" id="KW-1133">Transmembrane helix</keyword>
<comment type="subcellular location">
    <subcellularLocation>
        <location evidence="1">Cell membrane</location>
        <topology evidence="1">Multi-pass membrane protein</topology>
    </subcellularLocation>
</comment>
<feature type="transmembrane region" description="Helical" evidence="7">
    <location>
        <begin position="175"/>
        <end position="205"/>
    </location>
</feature>
<protein>
    <submittedName>
        <fullName evidence="8">Chromate transporter</fullName>
    </submittedName>
</protein>
<keyword evidence="3" id="KW-1003">Cell membrane</keyword>
<dbReference type="KEGG" id="puo:RZN69_12315"/>
<feature type="transmembrane region" description="Helical" evidence="7">
    <location>
        <begin position="107"/>
        <end position="131"/>
    </location>
</feature>
<proteinExistence type="inferred from homology"/>
<sequence>MSKSKPQKLTAYGTISAPESVEDSVHSTQLLRDKHVPVLEIFWTFLIIGATSFGGGVVAYLRSYLVQRKEWLDEEQFFAALEISQALPGLNATNMAVIVGDRLRGPVGAIAGFLGMCIPGATLVFILGIVYASNAHNANINAALKGVGAASVGLLSAVTLQIGHKQMEHLLDISIVVITIYLVSFLKVSLVVVLLTVGPIAIFLYRPRPSQEIVAGNRGTDRRPAD</sequence>
<feature type="transmembrane region" description="Helical" evidence="7">
    <location>
        <begin position="143"/>
        <end position="163"/>
    </location>
</feature>
<keyword evidence="9" id="KW-1185">Reference proteome</keyword>
<dbReference type="GO" id="GO:0005886">
    <property type="term" value="C:plasma membrane"/>
    <property type="evidence" value="ECO:0007669"/>
    <property type="project" value="UniProtKB-SubCell"/>
</dbReference>
<accession>A0AAQ3L8T3</accession>
<feature type="transmembrane region" description="Helical" evidence="7">
    <location>
        <begin position="41"/>
        <end position="61"/>
    </location>
</feature>
<dbReference type="Pfam" id="PF02417">
    <property type="entry name" value="Chromate_transp"/>
    <property type="match status" value="1"/>
</dbReference>
<dbReference type="AlphaFoldDB" id="A0AAQ3L8T3"/>
<reference evidence="8 9" key="1">
    <citation type="submission" date="2023-10" db="EMBL/GenBank/DDBJ databases">
        <title>Rubellicoccus peritrichatus gen. nov., sp. nov., isolated from an algae of coral reef tank.</title>
        <authorList>
            <person name="Luo J."/>
        </authorList>
    </citation>
    <scope>NUCLEOTIDE SEQUENCE [LARGE SCALE GENOMIC DNA]</scope>
    <source>
        <strain evidence="8 9">CR14</strain>
    </source>
</reference>
<keyword evidence="6 7" id="KW-0472">Membrane</keyword>
<dbReference type="GO" id="GO:0015109">
    <property type="term" value="F:chromate transmembrane transporter activity"/>
    <property type="evidence" value="ECO:0007669"/>
    <property type="project" value="InterPro"/>
</dbReference>
<evidence type="ECO:0000256" key="5">
    <source>
        <dbReference type="ARBA" id="ARBA00022989"/>
    </source>
</evidence>
<dbReference type="InterPro" id="IPR003370">
    <property type="entry name" value="Chromate_transpt"/>
</dbReference>
<dbReference type="InterPro" id="IPR052518">
    <property type="entry name" value="CHR_Transporter"/>
</dbReference>
<evidence type="ECO:0000256" key="4">
    <source>
        <dbReference type="ARBA" id="ARBA00022692"/>
    </source>
</evidence>
<dbReference type="Proteomes" id="UP001304300">
    <property type="component" value="Chromosome"/>
</dbReference>
<organism evidence="8 9">
    <name type="scientific">Rubellicoccus peritrichatus</name>
    <dbReference type="NCBI Taxonomy" id="3080537"/>
    <lineage>
        <taxon>Bacteria</taxon>
        <taxon>Pseudomonadati</taxon>
        <taxon>Verrucomicrobiota</taxon>
        <taxon>Opitutia</taxon>
        <taxon>Puniceicoccales</taxon>
        <taxon>Cerasicoccaceae</taxon>
        <taxon>Rubellicoccus</taxon>
    </lineage>
</organism>